<evidence type="ECO:0000259" key="1">
    <source>
        <dbReference type="PROSITE" id="PS51502"/>
    </source>
</evidence>
<dbReference type="EMBL" id="CP150951">
    <property type="protein sequence ID" value="WZC50178.1"/>
    <property type="molecule type" value="Genomic_DNA"/>
</dbReference>
<evidence type="ECO:0000313" key="3">
    <source>
        <dbReference type="Proteomes" id="UP001440612"/>
    </source>
</evidence>
<accession>A0ABZ2V7N7</accession>
<dbReference type="Pfam" id="PF07876">
    <property type="entry name" value="Dabb"/>
    <property type="match status" value="1"/>
</dbReference>
<proteinExistence type="predicted"/>
<feature type="domain" description="Stress-response A/B barrel" evidence="1">
    <location>
        <begin position="2"/>
        <end position="100"/>
    </location>
</feature>
<dbReference type="RefSeq" id="WP_341368287.1">
    <property type="nucleotide sequence ID" value="NZ_CP150951.2"/>
</dbReference>
<keyword evidence="3" id="KW-1185">Reference proteome</keyword>
<dbReference type="InterPro" id="IPR011008">
    <property type="entry name" value="Dimeric_a/b-barrel"/>
</dbReference>
<organism evidence="2 3">
    <name type="scientific">Yoonia phaeophyticola</name>
    <dbReference type="NCBI Taxonomy" id="3137369"/>
    <lineage>
        <taxon>Bacteria</taxon>
        <taxon>Pseudomonadati</taxon>
        <taxon>Pseudomonadota</taxon>
        <taxon>Alphaproteobacteria</taxon>
        <taxon>Rhodobacterales</taxon>
        <taxon>Paracoccaceae</taxon>
        <taxon>Yoonia</taxon>
    </lineage>
</organism>
<dbReference type="SUPFAM" id="SSF54909">
    <property type="entry name" value="Dimeric alpha+beta barrel"/>
    <property type="match status" value="1"/>
</dbReference>
<dbReference type="PROSITE" id="PS51502">
    <property type="entry name" value="S_R_A_B_BARREL"/>
    <property type="match status" value="1"/>
</dbReference>
<dbReference type="Gene3D" id="3.30.70.100">
    <property type="match status" value="1"/>
</dbReference>
<dbReference type="Proteomes" id="UP001440612">
    <property type="component" value="Chromosome"/>
</dbReference>
<protein>
    <submittedName>
        <fullName evidence="2">Dabb family protein</fullName>
    </submittedName>
</protein>
<reference evidence="3" key="1">
    <citation type="submission" date="2024-04" db="EMBL/GenBank/DDBJ databases">
        <title>Phylogenomic analyses of a clade within the roseobacter group suggest taxonomic reassignments of species of the genera Aestuariivita, Citreicella, Loktanella, Nautella, Pelagibaca, Ruegeria, Thalassobius, Thiobacimonas and Tropicibacter, and the proposal o.</title>
        <authorList>
            <person name="Jeon C.O."/>
        </authorList>
    </citation>
    <scope>NUCLEOTIDE SEQUENCE [LARGE SCALE GENOMIC DNA]</scope>
    <source>
        <strain evidence="3">BS5-3</strain>
    </source>
</reference>
<gene>
    <name evidence="2" type="ORF">AABB29_05935</name>
</gene>
<sequence length="102" mass="11042">MIRHVVLLDLKAGHDAPELVSVMQGLAELSRDLEGLTGFDHGPNRDFEQKSANFGYGFICTFTDHAALQRYAGDTRHQALGARLVALCKGGADGIFVADIEI</sequence>
<name>A0ABZ2V7N7_9RHOB</name>
<dbReference type="InterPro" id="IPR013097">
    <property type="entry name" value="Dabb"/>
</dbReference>
<evidence type="ECO:0000313" key="2">
    <source>
        <dbReference type="EMBL" id="WZC50178.1"/>
    </source>
</evidence>
<dbReference type="SMART" id="SM00886">
    <property type="entry name" value="Dabb"/>
    <property type="match status" value="1"/>
</dbReference>